<gene>
    <name evidence="1" type="ORF">NCTC10327_01242</name>
</gene>
<dbReference type="Proteomes" id="UP000269974">
    <property type="component" value="Unassembled WGS sequence"/>
</dbReference>
<dbReference type="AlphaFoldDB" id="A0A7Z8Y961"/>
<reference evidence="1 2" key="1">
    <citation type="submission" date="2018-11" db="EMBL/GenBank/DDBJ databases">
        <authorList>
            <consortium name="Pathogen Informatics"/>
        </authorList>
    </citation>
    <scope>NUCLEOTIDE SEQUENCE [LARGE SCALE GENOMIC DNA]</scope>
    <source>
        <strain evidence="1 2">NCTC10327</strain>
    </source>
</reference>
<evidence type="ECO:0000313" key="1">
    <source>
        <dbReference type="EMBL" id="VDG76604.1"/>
    </source>
</evidence>
<dbReference type="EMBL" id="UYIO01000001">
    <property type="protein sequence ID" value="VDG76604.1"/>
    <property type="molecule type" value="Genomic_DNA"/>
</dbReference>
<organism evidence="1 2">
    <name type="scientific">Actinobaculum suis</name>
    <dbReference type="NCBI Taxonomy" id="1657"/>
    <lineage>
        <taxon>Bacteria</taxon>
        <taxon>Bacillati</taxon>
        <taxon>Actinomycetota</taxon>
        <taxon>Actinomycetes</taxon>
        <taxon>Actinomycetales</taxon>
        <taxon>Actinomycetaceae</taxon>
        <taxon>Actinobaculum</taxon>
    </lineage>
</organism>
<protein>
    <submittedName>
        <fullName evidence="1">Uncharacterized protein</fullName>
    </submittedName>
</protein>
<name>A0A7Z8Y961_9ACTO</name>
<accession>A0A7Z8Y961</accession>
<proteinExistence type="predicted"/>
<comment type="caution">
    <text evidence="1">The sequence shown here is derived from an EMBL/GenBank/DDBJ whole genome shotgun (WGS) entry which is preliminary data.</text>
</comment>
<evidence type="ECO:0000313" key="2">
    <source>
        <dbReference type="Proteomes" id="UP000269974"/>
    </source>
</evidence>
<sequence length="65" mass="7369">MSGQGLGMSRRRKVAASSYLVRGWSVHLLGIECVRYPKFRIEADFVGVSAYPNLFYLPNWNKTAC</sequence>